<evidence type="ECO:0000313" key="3">
    <source>
        <dbReference type="Proteomes" id="UP000799436"/>
    </source>
</evidence>
<dbReference type="Proteomes" id="UP000799436">
    <property type="component" value="Unassembled WGS sequence"/>
</dbReference>
<evidence type="ECO:0000313" key="2">
    <source>
        <dbReference type="EMBL" id="KAF2766619.1"/>
    </source>
</evidence>
<keyword evidence="3" id="KW-1185">Reference proteome</keyword>
<gene>
    <name evidence="2" type="ORF">EJ03DRAFT_353761</name>
</gene>
<evidence type="ECO:0000256" key="1">
    <source>
        <dbReference type="SAM" id="MobiDB-lite"/>
    </source>
</evidence>
<dbReference type="EMBL" id="ML995868">
    <property type="protein sequence ID" value="KAF2766619.1"/>
    <property type="molecule type" value="Genomic_DNA"/>
</dbReference>
<feature type="compositionally biased region" description="Polar residues" evidence="1">
    <location>
        <begin position="388"/>
        <end position="404"/>
    </location>
</feature>
<protein>
    <submittedName>
        <fullName evidence="2">Uncharacterized protein</fullName>
    </submittedName>
</protein>
<reference evidence="2" key="1">
    <citation type="journal article" date="2020" name="Stud. Mycol.">
        <title>101 Dothideomycetes genomes: a test case for predicting lifestyles and emergence of pathogens.</title>
        <authorList>
            <person name="Haridas S."/>
            <person name="Albert R."/>
            <person name="Binder M."/>
            <person name="Bloem J."/>
            <person name="Labutti K."/>
            <person name="Salamov A."/>
            <person name="Andreopoulos B."/>
            <person name="Baker S."/>
            <person name="Barry K."/>
            <person name="Bills G."/>
            <person name="Bluhm B."/>
            <person name="Cannon C."/>
            <person name="Castanera R."/>
            <person name="Culley D."/>
            <person name="Daum C."/>
            <person name="Ezra D."/>
            <person name="Gonzalez J."/>
            <person name="Henrissat B."/>
            <person name="Kuo A."/>
            <person name="Liang C."/>
            <person name="Lipzen A."/>
            <person name="Lutzoni F."/>
            <person name="Magnuson J."/>
            <person name="Mondo S."/>
            <person name="Nolan M."/>
            <person name="Ohm R."/>
            <person name="Pangilinan J."/>
            <person name="Park H.-J."/>
            <person name="Ramirez L."/>
            <person name="Alfaro M."/>
            <person name="Sun H."/>
            <person name="Tritt A."/>
            <person name="Yoshinaga Y."/>
            <person name="Zwiers L.-H."/>
            <person name="Turgeon B."/>
            <person name="Goodwin S."/>
            <person name="Spatafora J."/>
            <person name="Crous P."/>
            <person name="Grigoriev I."/>
        </authorList>
    </citation>
    <scope>NUCLEOTIDE SEQUENCE</scope>
    <source>
        <strain evidence="2">CBS 116005</strain>
    </source>
</reference>
<name>A0A6G1L247_9PEZI</name>
<organism evidence="2 3">
    <name type="scientific">Teratosphaeria nubilosa</name>
    <dbReference type="NCBI Taxonomy" id="161662"/>
    <lineage>
        <taxon>Eukaryota</taxon>
        <taxon>Fungi</taxon>
        <taxon>Dikarya</taxon>
        <taxon>Ascomycota</taxon>
        <taxon>Pezizomycotina</taxon>
        <taxon>Dothideomycetes</taxon>
        <taxon>Dothideomycetidae</taxon>
        <taxon>Mycosphaerellales</taxon>
        <taxon>Teratosphaeriaceae</taxon>
        <taxon>Teratosphaeria</taxon>
    </lineage>
</organism>
<feature type="compositionally biased region" description="Basic and acidic residues" evidence="1">
    <location>
        <begin position="310"/>
        <end position="319"/>
    </location>
</feature>
<dbReference type="AlphaFoldDB" id="A0A6G1L247"/>
<accession>A0A6G1L247</accession>
<feature type="compositionally biased region" description="Pro residues" evidence="1">
    <location>
        <begin position="411"/>
        <end position="420"/>
    </location>
</feature>
<proteinExistence type="predicted"/>
<sequence>MDNIEMIQNYMQRLLSSWMAGLVPSDGTEGPQCSETFEVLYSMCDELIEKSYQEAQRKGIASGMLKRLNTGKDAPGLPAIKAVVHTRCYLFSSQIQHKFMRLLRRAYHHHLSTDPEANKKMVEDMLHNGATATLWLEDLNHAHKGFTPGYPHHIPTISGGSVWKLRKSLYDSHDNNTLTVYFFYTNGNTQLESLEEWLRITLMEVVSSSDYRQCPDTELPLDKAVFDLSRGDQVPSNQKISIIKRTVSWSHPMCSDNSQMPIHPFSRRVLSLRSEKYEQGRIHAERKSITFGTQSLDSLSADIDEYDKIKQRTRVKDAPSSRGRSNSHRSDRANMDISRSPSDVSGRGSLDEPDAHRSKHPKVSHRAFPNTPAPVNNRSRGGGEAQAAVNSGTRNGIHVTTPSRNVYAGPTVPPVPPFGPPVGNLPQAQDARHPDAFHQYRDSPVHYAVTTTAGSDATPRV</sequence>
<feature type="region of interest" description="Disordered" evidence="1">
    <location>
        <begin position="310"/>
        <end position="429"/>
    </location>
</feature>